<dbReference type="AlphaFoldDB" id="A0A154PHJ8"/>
<dbReference type="STRING" id="178035.A0A154PHJ8"/>
<dbReference type="Pfam" id="PF00002">
    <property type="entry name" value="7tm_2"/>
    <property type="match status" value="1"/>
</dbReference>
<dbReference type="OrthoDB" id="6082634at2759"/>
<dbReference type="PANTHER" id="PTHR46953:SF1">
    <property type="entry name" value="G-PROTEIN COUPLED RECEPTOR MTH-LIKE 1-RELATED"/>
    <property type="match status" value="1"/>
</dbReference>
<evidence type="ECO:0000313" key="9">
    <source>
        <dbReference type="Proteomes" id="UP000076502"/>
    </source>
</evidence>
<evidence type="ECO:0000259" key="7">
    <source>
        <dbReference type="PROSITE" id="PS50261"/>
    </source>
</evidence>
<sequence length="416" mass="47462">VLGLLWICLVTWTVTSSHGTVDLNCCPKSSRWSYPTNCSENARFRLNCQYGSYLIDPDTVPADNFIVIQENGNAWLQFTEVHYEAIPSNRFCVAERGNGNGSRIALACFEDTYDSEFSTIWRNTLFCTLGIISAVFLIATLAVYVLLPELREVQDKAMMAVVTSLAVSYIVLSIQNLRPQEDGDHTICISLGFLLYFGFVSVFFWLNIVSFNIWRTVWFQSFAIKDKQLFMIYCACGWGGPLCFLISALIAHHMEGTHLRPGFGERSCWFSGTEQLWAYFYGPIAILLSLNIIYLGLTGWRLWHQYNDYNGNKLRALRFKCLLYVKLILVMGVTWIFEVLSYANGPKNNVWIPTDILNALQGLVIFLLLVATRKRVRKLLARKRPCGIAFPKSWAAYEDEECEEVLPEEIELSQQG</sequence>
<feature type="transmembrane region" description="Helical" evidence="5">
    <location>
        <begin position="159"/>
        <end position="177"/>
    </location>
</feature>
<dbReference type="GO" id="GO:0004930">
    <property type="term" value="F:G protein-coupled receptor activity"/>
    <property type="evidence" value="ECO:0007669"/>
    <property type="project" value="InterPro"/>
</dbReference>
<keyword evidence="2 5" id="KW-0812">Transmembrane</keyword>
<keyword evidence="6" id="KW-0732">Signal</keyword>
<feature type="signal peptide" evidence="6">
    <location>
        <begin position="1"/>
        <end position="19"/>
    </location>
</feature>
<feature type="transmembrane region" description="Helical" evidence="5">
    <location>
        <begin position="230"/>
        <end position="251"/>
    </location>
</feature>
<keyword evidence="9" id="KW-1185">Reference proteome</keyword>
<feature type="transmembrane region" description="Helical" evidence="5">
    <location>
        <begin position="189"/>
        <end position="209"/>
    </location>
</feature>
<dbReference type="CDD" id="cd15039">
    <property type="entry name" value="7tmB3_Methuselah-like"/>
    <property type="match status" value="1"/>
</dbReference>
<dbReference type="EMBL" id="KQ434905">
    <property type="protein sequence ID" value="KZC11292.1"/>
    <property type="molecule type" value="Genomic_DNA"/>
</dbReference>
<feature type="chain" id="PRO_5007599577" evidence="6">
    <location>
        <begin position="20"/>
        <end position="416"/>
    </location>
</feature>
<keyword evidence="8" id="KW-0675">Receptor</keyword>
<dbReference type="InterPro" id="IPR052808">
    <property type="entry name" value="GPCR_Mth-like"/>
</dbReference>
<organism evidence="8 9">
    <name type="scientific">Dufourea novaeangliae</name>
    <name type="common">Sweat bee</name>
    <dbReference type="NCBI Taxonomy" id="178035"/>
    <lineage>
        <taxon>Eukaryota</taxon>
        <taxon>Metazoa</taxon>
        <taxon>Ecdysozoa</taxon>
        <taxon>Arthropoda</taxon>
        <taxon>Hexapoda</taxon>
        <taxon>Insecta</taxon>
        <taxon>Pterygota</taxon>
        <taxon>Neoptera</taxon>
        <taxon>Endopterygota</taxon>
        <taxon>Hymenoptera</taxon>
        <taxon>Apocrita</taxon>
        <taxon>Aculeata</taxon>
        <taxon>Apoidea</taxon>
        <taxon>Anthophila</taxon>
        <taxon>Halictidae</taxon>
        <taxon>Rophitinae</taxon>
        <taxon>Dufourea</taxon>
    </lineage>
</organism>
<feature type="non-terminal residue" evidence="8">
    <location>
        <position position="1"/>
    </location>
</feature>
<keyword evidence="3 5" id="KW-1133">Transmembrane helix</keyword>
<evidence type="ECO:0000256" key="2">
    <source>
        <dbReference type="ARBA" id="ARBA00022692"/>
    </source>
</evidence>
<dbReference type="PROSITE" id="PS50261">
    <property type="entry name" value="G_PROTEIN_RECEP_F2_4"/>
    <property type="match status" value="1"/>
</dbReference>
<protein>
    <submittedName>
        <fullName evidence="8">G-protein coupled receptor Mth2</fullName>
    </submittedName>
</protein>
<feature type="transmembrane region" description="Helical" evidence="5">
    <location>
        <begin position="350"/>
        <end position="372"/>
    </location>
</feature>
<evidence type="ECO:0000256" key="3">
    <source>
        <dbReference type="ARBA" id="ARBA00022989"/>
    </source>
</evidence>
<evidence type="ECO:0000256" key="6">
    <source>
        <dbReference type="SAM" id="SignalP"/>
    </source>
</evidence>
<dbReference type="InterPro" id="IPR017981">
    <property type="entry name" value="GPCR_2-like_7TM"/>
</dbReference>
<dbReference type="PANTHER" id="PTHR46953">
    <property type="entry name" value="G-PROTEIN COUPLED RECEPTOR MTH-LIKE 1-RELATED"/>
    <property type="match status" value="1"/>
</dbReference>
<gene>
    <name evidence="8" type="ORF">WN55_02384</name>
</gene>
<evidence type="ECO:0000256" key="5">
    <source>
        <dbReference type="SAM" id="Phobius"/>
    </source>
</evidence>
<dbReference type="InterPro" id="IPR000832">
    <property type="entry name" value="GPCR_2_secretin-like"/>
</dbReference>
<feature type="transmembrane region" description="Helical" evidence="5">
    <location>
        <begin position="120"/>
        <end position="147"/>
    </location>
</feature>
<feature type="domain" description="G-protein coupled receptors family 2 profile 2" evidence="7">
    <location>
        <begin position="122"/>
        <end position="373"/>
    </location>
</feature>
<feature type="transmembrane region" description="Helical" evidence="5">
    <location>
        <begin position="279"/>
        <end position="300"/>
    </location>
</feature>
<feature type="transmembrane region" description="Helical" evidence="5">
    <location>
        <begin position="321"/>
        <end position="344"/>
    </location>
</feature>
<dbReference type="GO" id="GO:0007166">
    <property type="term" value="P:cell surface receptor signaling pathway"/>
    <property type="evidence" value="ECO:0007669"/>
    <property type="project" value="InterPro"/>
</dbReference>
<keyword evidence="4 5" id="KW-0472">Membrane</keyword>
<evidence type="ECO:0000256" key="1">
    <source>
        <dbReference type="ARBA" id="ARBA00004141"/>
    </source>
</evidence>
<evidence type="ECO:0000313" key="8">
    <source>
        <dbReference type="EMBL" id="KZC11292.1"/>
    </source>
</evidence>
<reference evidence="8 9" key="1">
    <citation type="submission" date="2015-07" db="EMBL/GenBank/DDBJ databases">
        <title>The genome of Dufourea novaeangliae.</title>
        <authorList>
            <person name="Pan H."/>
            <person name="Kapheim K."/>
        </authorList>
    </citation>
    <scope>NUCLEOTIDE SEQUENCE [LARGE SCALE GENOMIC DNA]</scope>
    <source>
        <strain evidence="8">0120121106</strain>
        <tissue evidence="8">Whole body</tissue>
    </source>
</reference>
<evidence type="ECO:0000256" key="4">
    <source>
        <dbReference type="ARBA" id="ARBA00023136"/>
    </source>
</evidence>
<dbReference type="Proteomes" id="UP000076502">
    <property type="component" value="Unassembled WGS sequence"/>
</dbReference>
<dbReference type="Gene3D" id="1.20.1070.10">
    <property type="entry name" value="Rhodopsin 7-helix transmembrane proteins"/>
    <property type="match status" value="1"/>
</dbReference>
<accession>A0A154PHJ8</accession>
<dbReference type="GO" id="GO:0016020">
    <property type="term" value="C:membrane"/>
    <property type="evidence" value="ECO:0007669"/>
    <property type="project" value="UniProtKB-SubCell"/>
</dbReference>
<name>A0A154PHJ8_DUFNO</name>
<proteinExistence type="predicted"/>
<comment type="subcellular location">
    <subcellularLocation>
        <location evidence="1">Membrane</location>
        <topology evidence="1">Multi-pass membrane protein</topology>
    </subcellularLocation>
</comment>